<keyword evidence="2" id="KW-0004">4Fe-4S</keyword>
<comment type="caution">
    <text evidence="9">The sequence shown here is derived from an EMBL/GenBank/DDBJ whole genome shotgun (WGS) entry which is preliminary data.</text>
</comment>
<dbReference type="PROSITE" id="PS00198">
    <property type="entry name" value="4FE4S_FER_1"/>
    <property type="match status" value="1"/>
</dbReference>
<keyword evidence="4" id="KW-0249">Electron transport</keyword>
<name>A0AA42W265_9BURK</name>
<dbReference type="PROSITE" id="PS51379">
    <property type="entry name" value="4FE4S_FER_2"/>
    <property type="match status" value="1"/>
</dbReference>
<dbReference type="GO" id="GO:0046872">
    <property type="term" value="F:metal ion binding"/>
    <property type="evidence" value="ECO:0007669"/>
    <property type="project" value="UniProtKB-KW"/>
</dbReference>
<feature type="domain" description="4Fe-4S ferredoxin-type" evidence="8">
    <location>
        <begin position="261"/>
        <end position="290"/>
    </location>
</feature>
<dbReference type="Pfam" id="PF11614">
    <property type="entry name" value="FixG_C"/>
    <property type="match status" value="1"/>
</dbReference>
<dbReference type="NCBIfam" id="TIGR02745">
    <property type="entry name" value="ccoG_rdxA_fixG"/>
    <property type="match status" value="1"/>
</dbReference>
<proteinExistence type="predicted"/>
<dbReference type="InterPro" id="IPR014116">
    <property type="entry name" value="Cyt_c_oxidase_cbb3_FixG"/>
</dbReference>
<dbReference type="PANTHER" id="PTHR30176">
    <property type="entry name" value="FERREDOXIN-TYPE PROTEIN NAPH"/>
    <property type="match status" value="1"/>
</dbReference>
<dbReference type="InterPro" id="IPR017900">
    <property type="entry name" value="4Fe4S_Fe_S_CS"/>
</dbReference>
<dbReference type="Gene3D" id="1.10.1060.10">
    <property type="entry name" value="Alpha-helical ferredoxin"/>
    <property type="match status" value="1"/>
</dbReference>
<dbReference type="InterPro" id="IPR009051">
    <property type="entry name" value="Helical_ferredxn"/>
</dbReference>
<dbReference type="GO" id="GO:0051539">
    <property type="term" value="F:4 iron, 4 sulfur cluster binding"/>
    <property type="evidence" value="ECO:0007669"/>
    <property type="project" value="UniProtKB-KW"/>
</dbReference>
<evidence type="ECO:0000256" key="6">
    <source>
        <dbReference type="ARBA" id="ARBA00023014"/>
    </source>
</evidence>
<reference evidence="9" key="1">
    <citation type="submission" date="2022-09" db="EMBL/GenBank/DDBJ databases">
        <title>Intensive care unit water sources are persistently colonized with multi-drug resistant bacteria and are the site of extensive horizontal gene transfer of antibiotic resistance genes.</title>
        <authorList>
            <person name="Diorio-Toth L."/>
        </authorList>
    </citation>
    <scope>NUCLEOTIDE SEQUENCE</scope>
    <source>
        <strain evidence="9">GD03686</strain>
    </source>
</reference>
<keyword evidence="1" id="KW-0813">Transport</keyword>
<evidence type="ECO:0000256" key="1">
    <source>
        <dbReference type="ARBA" id="ARBA00022448"/>
    </source>
</evidence>
<feature type="transmembrane region" description="Helical" evidence="7">
    <location>
        <begin position="44"/>
        <end position="62"/>
    </location>
</feature>
<evidence type="ECO:0000256" key="5">
    <source>
        <dbReference type="ARBA" id="ARBA00023004"/>
    </source>
</evidence>
<accession>A0AA42W265</accession>
<gene>
    <name evidence="9" type="primary">ccoG</name>
    <name evidence="9" type="ORF">N5J23_10150</name>
</gene>
<dbReference type="EMBL" id="JAOCJW010000017">
    <property type="protein sequence ID" value="MDH2005900.1"/>
    <property type="molecule type" value="Genomic_DNA"/>
</dbReference>
<dbReference type="SUPFAM" id="SSF54862">
    <property type="entry name" value="4Fe-4S ferredoxins"/>
    <property type="match status" value="1"/>
</dbReference>
<keyword evidence="7" id="KW-0812">Transmembrane</keyword>
<dbReference type="Gene3D" id="2.60.40.10">
    <property type="entry name" value="Immunoglobulins"/>
    <property type="match status" value="1"/>
</dbReference>
<dbReference type="PANTHER" id="PTHR30176:SF3">
    <property type="entry name" value="FERREDOXIN-TYPE PROTEIN NAPH"/>
    <property type="match status" value="1"/>
</dbReference>
<dbReference type="RefSeq" id="WP_183301374.1">
    <property type="nucleotide sequence ID" value="NZ_CP096918.1"/>
</dbReference>
<feature type="transmembrane region" description="Helical" evidence="7">
    <location>
        <begin position="345"/>
        <end position="365"/>
    </location>
</feature>
<keyword evidence="6" id="KW-0411">Iron-sulfur</keyword>
<dbReference type="InterPro" id="IPR051684">
    <property type="entry name" value="Electron_Trans/Redox"/>
</dbReference>
<keyword evidence="7" id="KW-1133">Transmembrane helix</keyword>
<dbReference type="Pfam" id="PF13746">
    <property type="entry name" value="Fer4_18"/>
    <property type="match status" value="1"/>
</dbReference>
<evidence type="ECO:0000313" key="9">
    <source>
        <dbReference type="EMBL" id="MDH2005900.1"/>
    </source>
</evidence>
<dbReference type="Proteomes" id="UP001161294">
    <property type="component" value="Unassembled WGS sequence"/>
</dbReference>
<keyword evidence="7" id="KW-0472">Membrane</keyword>
<dbReference type="Pfam" id="PF12801">
    <property type="entry name" value="Fer4_5"/>
    <property type="match status" value="1"/>
</dbReference>
<feature type="transmembrane region" description="Helical" evidence="7">
    <location>
        <begin position="197"/>
        <end position="217"/>
    </location>
</feature>
<sequence length="476" mass="54307">MSSEQKKPQKVIPIKAESQEKSVSFYEAHKKIYPRSISGTFMRWRWLMVWATQLLFYGLPWLDWGQRQMVLFDLGARRFYLFGYVLYPQDFIYLTGLLIISALALFLFTAVAGRLWCGFTCPQTVYTEIFMWIEHKVEGDRSARIRLDQAGWTWEKVWKKSLKQLLWVVFALWTGFTFVGYFVPIRELGSELLALQGGWQIFWVLFYGFATYGNAGYMREQVCKYMCPYARFQSAMFDKDTLVVSYDTVRGEARGPRKKDADYKAQGLGDCIDCKLCVQVCPVGIDIRNGLQYECIGCGLCIDACNNVMDNMHYPRGLIRLTTQNAVTQRWQRSQILRRIARPRVLIYGAVLVGLSVAMVVSMALREPLKVDVIRDRASLARIVAGGKLENVYRLQVMNATEATQTYHVQVHGLNGIELVEGGEVEVLPAQTRGVAVRVQIPYGAAEPGSHHIVFDIDARSGEGRVSEKSVFLVPR</sequence>
<evidence type="ECO:0000259" key="8">
    <source>
        <dbReference type="PROSITE" id="PS51379"/>
    </source>
</evidence>
<evidence type="ECO:0000256" key="7">
    <source>
        <dbReference type="SAM" id="Phobius"/>
    </source>
</evidence>
<protein>
    <submittedName>
        <fullName evidence="9">Cytochrome c oxidase accessory protein CcoG</fullName>
    </submittedName>
</protein>
<dbReference type="GO" id="GO:0005886">
    <property type="term" value="C:plasma membrane"/>
    <property type="evidence" value="ECO:0007669"/>
    <property type="project" value="TreeGrafter"/>
</dbReference>
<evidence type="ECO:0000256" key="4">
    <source>
        <dbReference type="ARBA" id="ARBA00022982"/>
    </source>
</evidence>
<dbReference type="InterPro" id="IPR032879">
    <property type="entry name" value="FixG_C"/>
</dbReference>
<feature type="transmembrane region" description="Helical" evidence="7">
    <location>
        <begin position="91"/>
        <end position="112"/>
    </location>
</feature>
<dbReference type="AlphaFoldDB" id="A0AA42W265"/>
<dbReference type="InterPro" id="IPR013783">
    <property type="entry name" value="Ig-like_fold"/>
</dbReference>
<keyword evidence="5" id="KW-0408">Iron</keyword>
<dbReference type="InterPro" id="IPR017896">
    <property type="entry name" value="4Fe4S_Fe-S-bd"/>
</dbReference>
<dbReference type="FunFam" id="1.10.1060.10:FF:000015">
    <property type="entry name" value="Cytochrome c oxidase accessory protein CcoG"/>
    <property type="match status" value="1"/>
</dbReference>
<organism evidence="9 10">
    <name type="scientific">Comamonas aquatica</name>
    <dbReference type="NCBI Taxonomy" id="225991"/>
    <lineage>
        <taxon>Bacteria</taxon>
        <taxon>Pseudomonadati</taxon>
        <taxon>Pseudomonadota</taxon>
        <taxon>Betaproteobacteria</taxon>
        <taxon>Burkholderiales</taxon>
        <taxon>Comamonadaceae</taxon>
        <taxon>Comamonas</taxon>
    </lineage>
</organism>
<evidence type="ECO:0000256" key="3">
    <source>
        <dbReference type="ARBA" id="ARBA00022723"/>
    </source>
</evidence>
<feature type="transmembrane region" description="Helical" evidence="7">
    <location>
        <begin position="165"/>
        <end position="185"/>
    </location>
</feature>
<evidence type="ECO:0000313" key="10">
    <source>
        <dbReference type="Proteomes" id="UP001161294"/>
    </source>
</evidence>
<keyword evidence="3" id="KW-0479">Metal-binding</keyword>
<evidence type="ECO:0000256" key="2">
    <source>
        <dbReference type="ARBA" id="ARBA00022485"/>
    </source>
</evidence>